<reference evidence="3 4" key="1">
    <citation type="submission" date="2019-07" db="EMBL/GenBank/DDBJ databases">
        <title>Whole genome shotgun sequence of Reyranella soli NBRC 108950.</title>
        <authorList>
            <person name="Hosoyama A."/>
            <person name="Uohara A."/>
            <person name="Ohji S."/>
            <person name="Ichikawa N."/>
        </authorList>
    </citation>
    <scope>NUCLEOTIDE SEQUENCE [LARGE SCALE GENOMIC DNA]</scope>
    <source>
        <strain evidence="3 4">NBRC 108950</strain>
    </source>
</reference>
<dbReference type="CDD" id="cd07012">
    <property type="entry name" value="PBP2_Bug_TTT"/>
    <property type="match status" value="1"/>
</dbReference>
<comment type="caution">
    <text evidence="3">The sequence shown here is derived from an EMBL/GenBank/DDBJ whole genome shotgun (WGS) entry which is preliminary data.</text>
</comment>
<dbReference type="EMBL" id="BKAJ01000024">
    <property type="protein sequence ID" value="GEP54188.1"/>
    <property type="molecule type" value="Genomic_DNA"/>
</dbReference>
<evidence type="ECO:0000313" key="4">
    <source>
        <dbReference type="Proteomes" id="UP000321058"/>
    </source>
</evidence>
<evidence type="ECO:0000256" key="2">
    <source>
        <dbReference type="SAM" id="SignalP"/>
    </source>
</evidence>
<dbReference type="Pfam" id="PF03401">
    <property type="entry name" value="TctC"/>
    <property type="match status" value="1"/>
</dbReference>
<dbReference type="Gene3D" id="3.40.190.10">
    <property type="entry name" value="Periplasmic binding protein-like II"/>
    <property type="match status" value="1"/>
</dbReference>
<dbReference type="OrthoDB" id="7374750at2"/>
<dbReference type="InterPro" id="IPR005064">
    <property type="entry name" value="BUG"/>
</dbReference>
<dbReference type="SUPFAM" id="SSF53850">
    <property type="entry name" value="Periplasmic binding protein-like II"/>
    <property type="match status" value="1"/>
</dbReference>
<accession>A0A512N5E7</accession>
<keyword evidence="2" id="KW-0732">Signal</keyword>
<feature type="chain" id="PRO_5021995339" evidence="2">
    <location>
        <begin position="23"/>
        <end position="320"/>
    </location>
</feature>
<name>A0A512N5E7_9HYPH</name>
<protein>
    <submittedName>
        <fullName evidence="3">Exported protein</fullName>
    </submittedName>
</protein>
<organism evidence="3 4">
    <name type="scientific">Reyranella soli</name>
    <dbReference type="NCBI Taxonomy" id="1230389"/>
    <lineage>
        <taxon>Bacteria</taxon>
        <taxon>Pseudomonadati</taxon>
        <taxon>Pseudomonadota</taxon>
        <taxon>Alphaproteobacteria</taxon>
        <taxon>Hyphomicrobiales</taxon>
        <taxon>Reyranellaceae</taxon>
        <taxon>Reyranella</taxon>
    </lineage>
</organism>
<dbReference type="AlphaFoldDB" id="A0A512N5E7"/>
<dbReference type="PANTHER" id="PTHR42928">
    <property type="entry name" value="TRICARBOXYLATE-BINDING PROTEIN"/>
    <property type="match status" value="1"/>
</dbReference>
<dbReference type="Gene3D" id="3.40.190.150">
    <property type="entry name" value="Bordetella uptake gene, domain 1"/>
    <property type="match status" value="1"/>
</dbReference>
<gene>
    <name evidence="3" type="ORF">RSO01_13540</name>
</gene>
<feature type="signal peptide" evidence="2">
    <location>
        <begin position="1"/>
        <end position="22"/>
    </location>
</feature>
<dbReference type="PIRSF" id="PIRSF017082">
    <property type="entry name" value="YflP"/>
    <property type="match status" value="1"/>
</dbReference>
<dbReference type="Proteomes" id="UP000321058">
    <property type="component" value="Unassembled WGS sequence"/>
</dbReference>
<comment type="similarity">
    <text evidence="1">Belongs to the UPF0065 (bug) family.</text>
</comment>
<proteinExistence type="inferred from homology"/>
<evidence type="ECO:0000313" key="3">
    <source>
        <dbReference type="EMBL" id="GEP54188.1"/>
    </source>
</evidence>
<keyword evidence="4" id="KW-1185">Reference proteome</keyword>
<dbReference type="InterPro" id="IPR042100">
    <property type="entry name" value="Bug_dom1"/>
</dbReference>
<dbReference type="PANTHER" id="PTHR42928:SF5">
    <property type="entry name" value="BLR1237 PROTEIN"/>
    <property type="match status" value="1"/>
</dbReference>
<dbReference type="RefSeq" id="WP_147147506.1">
    <property type="nucleotide sequence ID" value="NZ_BKAJ01000024.1"/>
</dbReference>
<evidence type="ECO:0000256" key="1">
    <source>
        <dbReference type="ARBA" id="ARBA00006987"/>
    </source>
</evidence>
<sequence>MPRVIVAALAALLSLSHVEARAQAYPSKPIRFVIPFGAGSATDALARIIGQDLEQTLGQPIIVVQKPGADGALAAGEVKRAAPDGYTLLFGTNSPLAVAPNMQKDPPYNVLTDFTPITFLGENSFFLVVHPSVPANSLAELIAVAKASPKPLNYAAGNTYAFVSMAMLAKRNKIELEAIRYKSEPDAIADLLSGRVQVMNGTATSVAAHVKAGKLNAIATMLDVRSPLMPDLPTLIESGQSQFPIVPWFALVGPADLPADVVATMNKAMVAALARPAVREQMERHGFMPKSSTPAALAAYMKDQLAIWKTALKDSGIEPQ</sequence>